<dbReference type="GO" id="GO:0005509">
    <property type="term" value="F:calcium ion binding"/>
    <property type="evidence" value="ECO:0007669"/>
    <property type="project" value="InterPro"/>
</dbReference>
<proteinExistence type="inferred from homology"/>
<evidence type="ECO:0000256" key="6">
    <source>
        <dbReference type="SAM" id="MobiDB-lite"/>
    </source>
</evidence>
<dbReference type="InterPro" id="IPR012341">
    <property type="entry name" value="6hp_glycosidase-like_sf"/>
</dbReference>
<dbReference type="EMBL" id="BQFW01000006">
    <property type="protein sequence ID" value="GJJ72134.1"/>
    <property type="molecule type" value="Genomic_DNA"/>
</dbReference>
<dbReference type="PANTHER" id="PTHR23403">
    <property type="entry name" value="TREHALASE"/>
    <property type="match status" value="1"/>
</dbReference>
<dbReference type="GO" id="GO:0005993">
    <property type="term" value="P:trehalose catabolic process"/>
    <property type="evidence" value="ECO:0007669"/>
    <property type="project" value="InterPro"/>
</dbReference>
<keyword evidence="3 5" id="KW-0378">Hydrolase</keyword>
<evidence type="ECO:0000313" key="9">
    <source>
        <dbReference type="Proteomes" id="UP000827284"/>
    </source>
</evidence>
<dbReference type="SUPFAM" id="SSF48208">
    <property type="entry name" value="Six-hairpin glycosidases"/>
    <property type="match status" value="1"/>
</dbReference>
<comment type="caution">
    <text evidence="8">The sequence shown here is derived from an EMBL/GenBank/DDBJ whole genome shotgun (WGS) entry which is preliminary data.</text>
</comment>
<feature type="region of interest" description="Disordered" evidence="6">
    <location>
        <begin position="34"/>
        <end position="73"/>
    </location>
</feature>
<dbReference type="InterPro" id="IPR008928">
    <property type="entry name" value="6-hairpin_glycosidase_sf"/>
</dbReference>
<dbReference type="InterPro" id="IPR018232">
    <property type="entry name" value="Glyco_hydro_37_CS"/>
</dbReference>
<dbReference type="InterPro" id="IPR011120">
    <property type="entry name" value="Trehalase_Ca-bd"/>
</dbReference>
<sequence>MVDSPPQMAYPPSATVVPANEYYANANYVSRHRTLGSSSKTSTSGAGDNNAQADSGTTKYRRQRRGSHDDKAIKPRRFLIDVDETQRLILEQEDTDGDFQITVNDIGPKVITLGTADSAGFNKYDIRGTYMLSNLLQELSLAQDYGRKYVVLDEARLNENPVDRLSRMIRHHFWDGLTRRIDAEGLETISNDPKNRSKNTAPRIYVPYDELEVLEYYKAVSVSKPHLRLDVQQLPKDITPKYVQSINEKPGILALAMTKHVDEEERETLKGVPFVVPGGRFNEMYGWDSYFESLGLLVDGRLELAKGMVDNFVYEIQHYGKILNANRSYYLTRTQPPFLTDMMLKVYDRLPFSLEAENNQWLATVLTAAIKEYSTVWMSEPRLDPECGLSRFYSEGIGMPPETEATHFDHVIKPFSDAKGLSITEYSRLYNEGKISEPALDTYFKHDRAVRESGHDTTYRLDNCCADIATVDLNALLYKYEIDIAETIQTIFGDSFETPFFESYESLTLEKAGKSRPETVLHTSEEWFERARIRQERIDRYCWNEERSMYFDYDTRLKAMGTYESVTTFYTMWAGCADRDKAEKMMSKALPLFEVMGGLVSGTERSRGFITLARPNRQWDYPFGWAPHQIISWIGFEKYGFMEEAKRTCYRWLYTITKSFVDFNGVVPEKFDIVNMTHRVQVEYGNVGIDFKFVPREGFGWMNASYQVGLGYMDRGLRRALGAVMEPTKVFKCRDERHALQGKSFEVQPPDVTTRLVRPHRT</sequence>
<feature type="compositionally biased region" description="Polar residues" evidence="6">
    <location>
        <begin position="49"/>
        <end position="58"/>
    </location>
</feature>
<evidence type="ECO:0000256" key="1">
    <source>
        <dbReference type="ARBA" id="ARBA00001576"/>
    </source>
</evidence>
<dbReference type="Pfam" id="PF01204">
    <property type="entry name" value="Trehalase"/>
    <property type="match status" value="1"/>
</dbReference>
<dbReference type="PROSITE" id="PS00928">
    <property type="entry name" value="TREHALASE_2"/>
    <property type="match status" value="1"/>
</dbReference>
<dbReference type="Proteomes" id="UP000827284">
    <property type="component" value="Unassembled WGS sequence"/>
</dbReference>
<dbReference type="InterPro" id="IPR001661">
    <property type="entry name" value="Glyco_hydro_37"/>
</dbReference>
<dbReference type="GO" id="GO:0005737">
    <property type="term" value="C:cytoplasm"/>
    <property type="evidence" value="ECO:0007669"/>
    <property type="project" value="InterPro"/>
</dbReference>
<organism evidence="8 9">
    <name type="scientific">Entomortierella parvispora</name>
    <dbReference type="NCBI Taxonomy" id="205924"/>
    <lineage>
        <taxon>Eukaryota</taxon>
        <taxon>Fungi</taxon>
        <taxon>Fungi incertae sedis</taxon>
        <taxon>Mucoromycota</taxon>
        <taxon>Mortierellomycotina</taxon>
        <taxon>Mortierellomycetes</taxon>
        <taxon>Mortierellales</taxon>
        <taxon>Mortierellaceae</taxon>
        <taxon>Entomortierella</taxon>
    </lineage>
</organism>
<dbReference type="EC" id="3.2.1.28" evidence="5"/>
<feature type="compositionally biased region" description="Low complexity" evidence="6">
    <location>
        <begin position="35"/>
        <end position="47"/>
    </location>
</feature>
<dbReference type="Gene3D" id="1.50.10.10">
    <property type="match status" value="1"/>
</dbReference>
<gene>
    <name evidence="8" type="ORF">EMPS_04491</name>
</gene>
<evidence type="ECO:0000256" key="4">
    <source>
        <dbReference type="ARBA" id="ARBA00023295"/>
    </source>
</evidence>
<accession>A0A9P3H8L5</accession>
<evidence type="ECO:0000256" key="2">
    <source>
        <dbReference type="ARBA" id="ARBA00005615"/>
    </source>
</evidence>
<dbReference type="Pfam" id="PF07492">
    <property type="entry name" value="Trehalase_Ca-bi"/>
    <property type="match status" value="1"/>
</dbReference>
<evidence type="ECO:0000256" key="5">
    <source>
        <dbReference type="RuleBase" id="RU361180"/>
    </source>
</evidence>
<protein>
    <recommendedName>
        <fullName evidence="5">Trehalase</fullName>
        <ecNumber evidence="5">3.2.1.28</ecNumber>
    </recommendedName>
    <alternativeName>
        <fullName evidence="5">Alpha-trehalose glucohydrolase</fullName>
    </alternativeName>
</protein>
<reference evidence="8" key="1">
    <citation type="submission" date="2021-11" db="EMBL/GenBank/DDBJ databases">
        <authorList>
            <person name="Herlambang A."/>
            <person name="Guo Y."/>
            <person name="Takashima Y."/>
            <person name="Nishizawa T."/>
        </authorList>
    </citation>
    <scope>NUCLEOTIDE SEQUENCE</scope>
    <source>
        <strain evidence="8">E1425</strain>
    </source>
</reference>
<dbReference type="PROSITE" id="PS00927">
    <property type="entry name" value="TREHALASE_1"/>
    <property type="match status" value="1"/>
</dbReference>
<reference evidence="8" key="2">
    <citation type="journal article" date="2022" name="Microbiol. Resour. Announc.">
        <title>Whole-Genome Sequence of Entomortierella parvispora E1425, a Mucoromycotan Fungus Associated with Burkholderiaceae-Related Endosymbiotic Bacteria.</title>
        <authorList>
            <person name="Herlambang A."/>
            <person name="Guo Y."/>
            <person name="Takashima Y."/>
            <person name="Narisawa K."/>
            <person name="Ohta H."/>
            <person name="Nishizawa T."/>
        </authorList>
    </citation>
    <scope>NUCLEOTIDE SEQUENCE</scope>
    <source>
        <strain evidence="8">E1425</strain>
    </source>
</reference>
<evidence type="ECO:0000313" key="8">
    <source>
        <dbReference type="EMBL" id="GJJ72134.1"/>
    </source>
</evidence>
<comment type="catalytic activity">
    <reaction evidence="1 5">
        <text>alpha,alpha-trehalose + H2O = alpha-D-glucose + beta-D-glucose</text>
        <dbReference type="Rhea" id="RHEA:32675"/>
        <dbReference type="ChEBI" id="CHEBI:15377"/>
        <dbReference type="ChEBI" id="CHEBI:15903"/>
        <dbReference type="ChEBI" id="CHEBI:16551"/>
        <dbReference type="ChEBI" id="CHEBI:17925"/>
        <dbReference type="EC" id="3.2.1.28"/>
    </reaction>
</comment>
<feature type="domain" description="Neutral trehalase Ca2+ binding" evidence="7">
    <location>
        <begin position="89"/>
        <end position="115"/>
    </location>
</feature>
<comment type="similarity">
    <text evidence="2 5">Belongs to the glycosyl hydrolase 37 family.</text>
</comment>
<dbReference type="AlphaFoldDB" id="A0A9P3H8L5"/>
<name>A0A9P3H8L5_9FUNG</name>
<evidence type="ECO:0000259" key="7">
    <source>
        <dbReference type="Pfam" id="PF07492"/>
    </source>
</evidence>
<keyword evidence="9" id="KW-1185">Reference proteome</keyword>
<evidence type="ECO:0000256" key="3">
    <source>
        <dbReference type="ARBA" id="ARBA00022801"/>
    </source>
</evidence>
<dbReference type="OrthoDB" id="3542292at2759"/>
<dbReference type="PANTHER" id="PTHR23403:SF6">
    <property type="entry name" value="CYTOSOLIC NEUTRAL TREHALASE-RELATED"/>
    <property type="match status" value="1"/>
</dbReference>
<dbReference type="PRINTS" id="PR00744">
    <property type="entry name" value="GLHYDRLASE37"/>
</dbReference>
<keyword evidence="4 5" id="KW-0326">Glycosidase</keyword>
<dbReference type="GO" id="GO:0004555">
    <property type="term" value="F:alpha,alpha-trehalase activity"/>
    <property type="evidence" value="ECO:0007669"/>
    <property type="project" value="UniProtKB-EC"/>
</dbReference>